<organism evidence="2 3">
    <name type="scientific">Fistulifera solaris</name>
    <name type="common">Oleaginous diatom</name>
    <dbReference type="NCBI Taxonomy" id="1519565"/>
    <lineage>
        <taxon>Eukaryota</taxon>
        <taxon>Sar</taxon>
        <taxon>Stramenopiles</taxon>
        <taxon>Ochrophyta</taxon>
        <taxon>Bacillariophyta</taxon>
        <taxon>Bacillariophyceae</taxon>
        <taxon>Bacillariophycidae</taxon>
        <taxon>Naviculales</taxon>
        <taxon>Naviculaceae</taxon>
        <taxon>Fistulifera</taxon>
    </lineage>
</organism>
<dbReference type="SUPFAM" id="SSF52047">
    <property type="entry name" value="RNI-like"/>
    <property type="match status" value="1"/>
</dbReference>
<dbReference type="InterPro" id="IPR032675">
    <property type="entry name" value="LRR_dom_sf"/>
</dbReference>
<dbReference type="OrthoDB" id="48546at2759"/>
<reference evidence="2 3" key="1">
    <citation type="journal article" date="2015" name="Plant Cell">
        <title>Oil accumulation by the oleaginous diatom Fistulifera solaris as revealed by the genome and transcriptome.</title>
        <authorList>
            <person name="Tanaka T."/>
            <person name="Maeda Y."/>
            <person name="Veluchamy A."/>
            <person name="Tanaka M."/>
            <person name="Abida H."/>
            <person name="Marechal E."/>
            <person name="Bowler C."/>
            <person name="Muto M."/>
            <person name="Sunaga Y."/>
            <person name="Tanaka M."/>
            <person name="Yoshino T."/>
            <person name="Taniguchi T."/>
            <person name="Fukuda Y."/>
            <person name="Nemoto M."/>
            <person name="Matsumoto M."/>
            <person name="Wong P.S."/>
            <person name="Aburatani S."/>
            <person name="Fujibuchi W."/>
        </authorList>
    </citation>
    <scope>NUCLEOTIDE SEQUENCE [LARGE SCALE GENOMIC DNA]</scope>
    <source>
        <strain evidence="2 3">JPCC DA0580</strain>
    </source>
</reference>
<dbReference type="EMBL" id="BDSP01000171">
    <property type="protein sequence ID" value="GAX21721.1"/>
    <property type="molecule type" value="Genomic_DNA"/>
</dbReference>
<accession>A0A1Z5K6K6</accession>
<keyword evidence="3" id="KW-1185">Reference proteome</keyword>
<evidence type="ECO:0008006" key="4">
    <source>
        <dbReference type="Google" id="ProtNLM"/>
    </source>
</evidence>
<dbReference type="GO" id="GO:0005096">
    <property type="term" value="F:GTPase activator activity"/>
    <property type="evidence" value="ECO:0007669"/>
    <property type="project" value="InterPro"/>
</dbReference>
<dbReference type="Proteomes" id="UP000198406">
    <property type="component" value="Unassembled WGS sequence"/>
</dbReference>
<dbReference type="InParanoid" id="A0A1Z5K6K6"/>
<evidence type="ECO:0000313" key="3">
    <source>
        <dbReference type="Proteomes" id="UP000198406"/>
    </source>
</evidence>
<name>A0A1Z5K6K6_FISSO</name>
<evidence type="ECO:0000313" key="2">
    <source>
        <dbReference type="EMBL" id="GAX21721.1"/>
    </source>
</evidence>
<dbReference type="InterPro" id="IPR001611">
    <property type="entry name" value="Leu-rich_rpt"/>
</dbReference>
<dbReference type="InterPro" id="IPR045203">
    <property type="entry name" value="RanGAP1/2"/>
</dbReference>
<dbReference type="PANTHER" id="PTHR46761:SF2">
    <property type="entry name" value="RAN GTPASE-ACTIVATING PROTEIN 1"/>
    <property type="match status" value="1"/>
</dbReference>
<evidence type="ECO:0000256" key="1">
    <source>
        <dbReference type="SAM" id="MobiDB-lite"/>
    </source>
</evidence>
<proteinExistence type="predicted"/>
<gene>
    <name evidence="2" type="ORF">FisN_3Hh514</name>
</gene>
<dbReference type="Gene3D" id="3.80.10.10">
    <property type="entry name" value="Ribonuclease Inhibitor"/>
    <property type="match status" value="2"/>
</dbReference>
<sequence length="414" mass="46333">MLTLHSHGDRLVPITTSIAETLVEQWQTQLLPNDAPIVLDLSCRVWRKECLDVLREFLQSIVNRIHTLKLDDIIAGLVTEDGLASLSFFNDVFSSSKSLEVLHLDDNALGIRGVELLRELLQLPHTLTLENTGLSKESLLVLQVRPDIQAIRLGRNQIGPQGAAVVAERLPQWQHLQVLHYNGCRPLQQGTKAICQGLSEQTRANPHLRDISVMDSELKSGDDPEHPIHDLCAAIAQSPHLKALNVVDCSLQPDGLELLLTALTKSKAQLTSLKISGNELEVEGMERLTEYLLQCPTIDCLELATNEIEQEGLEQLLPYLQQTTSLLEMNLSENLLETEAVQLLLQHKIANLETLILTETEMTRKQAQQLRAMYSNVVVDEDDLLEDDDEEEEDDEKDDQDIEDLAAQLEKAAL</sequence>
<dbReference type="Pfam" id="PF13516">
    <property type="entry name" value="LRR_6"/>
    <property type="match status" value="2"/>
</dbReference>
<comment type="caution">
    <text evidence="2">The sequence shown here is derived from an EMBL/GenBank/DDBJ whole genome shotgun (WGS) entry which is preliminary data.</text>
</comment>
<dbReference type="AlphaFoldDB" id="A0A1Z5K6K6"/>
<protein>
    <recommendedName>
        <fullName evidence="4">Ran GTPase-activating protein 1</fullName>
    </recommendedName>
</protein>
<dbReference type="SMART" id="SM00368">
    <property type="entry name" value="LRR_RI"/>
    <property type="match status" value="7"/>
</dbReference>
<feature type="region of interest" description="Disordered" evidence="1">
    <location>
        <begin position="380"/>
        <end position="401"/>
    </location>
</feature>
<dbReference type="PANTHER" id="PTHR46761">
    <property type="entry name" value="RAN GTPASE-ACTIVATING PROTEIN 1"/>
    <property type="match status" value="1"/>
</dbReference>